<dbReference type="InterPro" id="IPR050818">
    <property type="entry name" value="KCNH_animal-type"/>
</dbReference>
<feature type="domain" description="Cyclic nucleotide-binding" evidence="2">
    <location>
        <begin position="291"/>
        <end position="354"/>
    </location>
</feature>
<proteinExistence type="predicted"/>
<dbReference type="SMART" id="SM00100">
    <property type="entry name" value="cNMP"/>
    <property type="match status" value="3"/>
</dbReference>
<keyword evidence="4" id="KW-1185">Reference proteome</keyword>
<dbReference type="InterPro" id="IPR018490">
    <property type="entry name" value="cNMP-bd_dom_sf"/>
</dbReference>
<reference evidence="3" key="1">
    <citation type="submission" date="2023-10" db="EMBL/GenBank/DDBJ databases">
        <authorList>
            <person name="Chen Y."/>
            <person name="Shah S."/>
            <person name="Dougan E. K."/>
            <person name="Thang M."/>
            <person name="Chan C."/>
        </authorList>
    </citation>
    <scope>NUCLEOTIDE SEQUENCE [LARGE SCALE GENOMIC DNA]</scope>
</reference>
<evidence type="ECO:0000259" key="2">
    <source>
        <dbReference type="PROSITE" id="PS50042"/>
    </source>
</evidence>
<dbReference type="EMBL" id="CAUYUJ010006170">
    <property type="protein sequence ID" value="CAK0816359.1"/>
    <property type="molecule type" value="Genomic_DNA"/>
</dbReference>
<dbReference type="CDD" id="cd00038">
    <property type="entry name" value="CAP_ED"/>
    <property type="match status" value="2"/>
</dbReference>
<dbReference type="InterPro" id="IPR000595">
    <property type="entry name" value="cNMP-bd_dom"/>
</dbReference>
<dbReference type="Pfam" id="PF00027">
    <property type="entry name" value="cNMP_binding"/>
    <property type="match status" value="1"/>
</dbReference>
<organism evidence="3 4">
    <name type="scientific">Prorocentrum cordatum</name>
    <dbReference type="NCBI Taxonomy" id="2364126"/>
    <lineage>
        <taxon>Eukaryota</taxon>
        <taxon>Sar</taxon>
        <taxon>Alveolata</taxon>
        <taxon>Dinophyceae</taxon>
        <taxon>Prorocentrales</taxon>
        <taxon>Prorocentraceae</taxon>
        <taxon>Prorocentrum</taxon>
    </lineage>
</organism>
<accession>A0ABN9RBK8</accession>
<evidence type="ECO:0000313" key="4">
    <source>
        <dbReference type="Proteomes" id="UP001189429"/>
    </source>
</evidence>
<dbReference type="Proteomes" id="UP001189429">
    <property type="component" value="Unassembled WGS sequence"/>
</dbReference>
<dbReference type="PROSITE" id="PS50042">
    <property type="entry name" value="CNMP_BINDING_3"/>
    <property type="match status" value="4"/>
</dbReference>
<dbReference type="InterPro" id="IPR014710">
    <property type="entry name" value="RmlC-like_jellyroll"/>
</dbReference>
<feature type="non-terminal residue" evidence="3">
    <location>
        <position position="1"/>
    </location>
</feature>
<dbReference type="PANTHER" id="PTHR10217:SF435">
    <property type="entry name" value="POTASSIUM VOLTAGE-GATED CHANNEL PROTEIN EAG"/>
    <property type="match status" value="1"/>
</dbReference>
<feature type="domain" description="Cyclic nucleotide-binding" evidence="2">
    <location>
        <begin position="167"/>
        <end position="212"/>
    </location>
</feature>
<feature type="region of interest" description="Disordered" evidence="1">
    <location>
        <begin position="502"/>
        <end position="541"/>
    </location>
</feature>
<comment type="caution">
    <text evidence="3">The sequence shown here is derived from an EMBL/GenBank/DDBJ whole genome shotgun (WGS) entry which is preliminary data.</text>
</comment>
<feature type="region of interest" description="Disordered" evidence="1">
    <location>
        <begin position="381"/>
        <end position="414"/>
    </location>
</feature>
<dbReference type="SUPFAM" id="SSF51206">
    <property type="entry name" value="cAMP-binding domain-like"/>
    <property type="match status" value="3"/>
</dbReference>
<gene>
    <name evidence="3" type="ORF">PCOR1329_LOCUS19353</name>
</gene>
<name>A0ABN9RBK8_9DINO</name>
<dbReference type="PANTHER" id="PTHR10217">
    <property type="entry name" value="VOLTAGE AND LIGAND GATED POTASSIUM CHANNEL"/>
    <property type="match status" value="1"/>
</dbReference>
<feature type="domain" description="Cyclic nucleotide-binding" evidence="2">
    <location>
        <begin position="58"/>
        <end position="105"/>
    </location>
</feature>
<feature type="domain" description="Cyclic nucleotide-binding" evidence="2">
    <location>
        <begin position="431"/>
        <end position="512"/>
    </location>
</feature>
<dbReference type="Gene3D" id="2.60.120.10">
    <property type="entry name" value="Jelly Rolls"/>
    <property type="match status" value="3"/>
</dbReference>
<evidence type="ECO:0000256" key="1">
    <source>
        <dbReference type="SAM" id="MobiDB-lite"/>
    </source>
</evidence>
<feature type="non-terminal residue" evidence="3">
    <location>
        <position position="541"/>
    </location>
</feature>
<protein>
    <recommendedName>
        <fullName evidence="2">Cyclic nucleotide-binding domain-containing protein</fullName>
    </recommendedName>
</protein>
<evidence type="ECO:0000313" key="3">
    <source>
        <dbReference type="EMBL" id="CAK0816359.1"/>
    </source>
</evidence>
<sequence>VDLVANETTTTVAELVRNDFLQVLKGFPSDQLWYQSVLEENLAPEHMLAGTSIAPCPIFKGIAKETLSAVEPCVLRRLYFPGEHLFDEGAPSEALYMLIRGRASVEKAGRVVRYETRKHVSEGGRRRRSMQQLQTGSVLLRPPPQPMQLGDRAQRAKETENEPVVCFGEVEVLGAQQSYSYTAVAQSVCHVRLVHRRVLLQLLAQHADLRKEVRSMGRSLKRSGTMNLGSEQERVVLLTSLLREAELLRSAQCSDAFLQYLAQNLESKVAMIWVFIAGHAIFQEDTVDDRSMYIIGSGHVRVLRKGSEAWKMGPGAVIGEAQALGLVLRRSVTVIAAETCLVQVLHQSVLVRALEMFPDQRAKVLAMISDQCRAGLLRRPDAPAAEGAPPMGPVKTGASVASLPGGPMGNVKTGSNPAISAMQEMMERSSFLREFPRSFLLDLAASATDRIFLPGEIIIEEGSRSSSMFVITSGTAACFVRSRGVPLALHEEEDRMQQTSHLEIIANSPRPSLGCPRPSVKRPSLRAPSRGASVGSKRRSG</sequence>